<evidence type="ECO:0000313" key="9">
    <source>
        <dbReference type="EMBL" id="QBZ53692.1"/>
    </source>
</evidence>
<keyword evidence="6" id="KW-0539">Nucleus</keyword>
<proteinExistence type="predicted"/>
<dbReference type="CDD" id="cd12148">
    <property type="entry name" value="fungal_TF_MHR"/>
    <property type="match status" value="1"/>
</dbReference>
<evidence type="ECO:0000256" key="5">
    <source>
        <dbReference type="ARBA" id="ARBA00023163"/>
    </source>
</evidence>
<feature type="region of interest" description="Disordered" evidence="7">
    <location>
        <begin position="96"/>
        <end position="115"/>
    </location>
</feature>
<dbReference type="CDD" id="cd00067">
    <property type="entry name" value="GAL4"/>
    <property type="match status" value="1"/>
</dbReference>
<feature type="compositionally biased region" description="Low complexity" evidence="7">
    <location>
        <begin position="171"/>
        <end position="181"/>
    </location>
</feature>
<evidence type="ECO:0000259" key="8">
    <source>
        <dbReference type="PROSITE" id="PS50048"/>
    </source>
</evidence>
<dbReference type="Gene3D" id="4.10.240.10">
    <property type="entry name" value="Zn(2)-C6 fungal-type DNA-binding domain"/>
    <property type="match status" value="1"/>
</dbReference>
<dbReference type="EMBL" id="CP034204">
    <property type="protein sequence ID" value="QBZ53692.1"/>
    <property type="molecule type" value="Genomic_DNA"/>
</dbReference>
<dbReference type="SMART" id="SM00066">
    <property type="entry name" value="GAL4"/>
    <property type="match status" value="1"/>
</dbReference>
<protein>
    <recommendedName>
        <fullName evidence="8">Zn(2)-C6 fungal-type domain-containing protein</fullName>
    </recommendedName>
</protein>
<accession>A0A4P7MWZ3</accession>
<dbReference type="Pfam" id="PF04082">
    <property type="entry name" value="Fungal_trans"/>
    <property type="match status" value="1"/>
</dbReference>
<keyword evidence="2" id="KW-0479">Metal-binding</keyword>
<dbReference type="PANTHER" id="PTHR47540:SF2">
    <property type="entry name" value="ZN(II)2CYS6 TRANSCRIPTION FACTOR (EUROFUNG)"/>
    <property type="match status" value="1"/>
</dbReference>
<comment type="subcellular location">
    <subcellularLocation>
        <location evidence="1">Nucleus</location>
    </subcellularLocation>
</comment>
<dbReference type="InterPro" id="IPR036864">
    <property type="entry name" value="Zn2-C6_fun-type_DNA-bd_sf"/>
</dbReference>
<evidence type="ECO:0000256" key="1">
    <source>
        <dbReference type="ARBA" id="ARBA00004123"/>
    </source>
</evidence>
<evidence type="ECO:0000256" key="6">
    <source>
        <dbReference type="ARBA" id="ARBA00023242"/>
    </source>
</evidence>
<dbReference type="InterPro" id="IPR007219">
    <property type="entry name" value="XnlR_reg_dom"/>
</dbReference>
<feature type="compositionally biased region" description="Polar residues" evidence="7">
    <location>
        <begin position="32"/>
        <end position="50"/>
    </location>
</feature>
<feature type="compositionally biased region" description="Pro residues" evidence="7">
    <location>
        <begin position="98"/>
        <end position="112"/>
    </location>
</feature>
<dbReference type="PROSITE" id="PS00463">
    <property type="entry name" value="ZN2_CY6_FUNGAL_1"/>
    <property type="match status" value="1"/>
</dbReference>
<feature type="region of interest" description="Disordered" evidence="7">
    <location>
        <begin position="519"/>
        <end position="544"/>
    </location>
</feature>
<dbReference type="GO" id="GO:0043565">
    <property type="term" value="F:sequence-specific DNA binding"/>
    <property type="evidence" value="ECO:0007669"/>
    <property type="project" value="TreeGrafter"/>
</dbReference>
<dbReference type="PANTHER" id="PTHR47540">
    <property type="entry name" value="THIAMINE REPRESSIBLE GENES REGULATORY PROTEIN THI5"/>
    <property type="match status" value="1"/>
</dbReference>
<dbReference type="GO" id="GO:0045944">
    <property type="term" value="P:positive regulation of transcription by RNA polymerase II"/>
    <property type="evidence" value="ECO:0007669"/>
    <property type="project" value="TreeGrafter"/>
</dbReference>
<keyword evidence="3" id="KW-0805">Transcription regulation</keyword>
<organism evidence="9 10">
    <name type="scientific">Pyricularia oryzae</name>
    <name type="common">Rice blast fungus</name>
    <name type="synonym">Magnaporthe oryzae</name>
    <dbReference type="NCBI Taxonomy" id="318829"/>
    <lineage>
        <taxon>Eukaryota</taxon>
        <taxon>Fungi</taxon>
        <taxon>Dikarya</taxon>
        <taxon>Ascomycota</taxon>
        <taxon>Pezizomycotina</taxon>
        <taxon>Sordariomycetes</taxon>
        <taxon>Sordariomycetidae</taxon>
        <taxon>Magnaporthales</taxon>
        <taxon>Pyriculariaceae</taxon>
        <taxon>Pyricularia</taxon>
    </lineage>
</organism>
<dbReference type="PROSITE" id="PS50048">
    <property type="entry name" value="ZN2_CY6_FUNGAL_2"/>
    <property type="match status" value="1"/>
</dbReference>
<dbReference type="GO" id="GO:0000981">
    <property type="term" value="F:DNA-binding transcription factor activity, RNA polymerase II-specific"/>
    <property type="evidence" value="ECO:0007669"/>
    <property type="project" value="InterPro"/>
</dbReference>
<evidence type="ECO:0000313" key="10">
    <source>
        <dbReference type="Proteomes" id="UP000294847"/>
    </source>
</evidence>
<evidence type="ECO:0000256" key="3">
    <source>
        <dbReference type="ARBA" id="ARBA00023015"/>
    </source>
</evidence>
<dbReference type="GO" id="GO:0005634">
    <property type="term" value="C:nucleus"/>
    <property type="evidence" value="ECO:0007669"/>
    <property type="project" value="UniProtKB-SubCell"/>
</dbReference>
<reference evidence="9 10" key="1">
    <citation type="journal article" date="2019" name="Mol. Biol. Evol.">
        <title>Blast fungal genomes show frequent chromosomal changes, gene gains and losses, and effector gene turnover.</title>
        <authorList>
            <person name="Gomez Luciano L.B."/>
            <person name="Jason Tsai I."/>
            <person name="Chuma I."/>
            <person name="Tosa Y."/>
            <person name="Chen Y.H."/>
            <person name="Li J.Y."/>
            <person name="Li M.Y."/>
            <person name="Jade Lu M.Y."/>
            <person name="Nakayashiki H."/>
            <person name="Li W.H."/>
        </authorList>
    </citation>
    <scope>NUCLEOTIDE SEQUENCE [LARGE SCALE GENOMIC DNA]</scope>
    <source>
        <strain evidence="9">MZ5-1-6</strain>
    </source>
</reference>
<dbReference type="SMART" id="SM00906">
    <property type="entry name" value="Fungal_trans"/>
    <property type="match status" value="1"/>
</dbReference>
<evidence type="ECO:0000256" key="2">
    <source>
        <dbReference type="ARBA" id="ARBA00022723"/>
    </source>
</evidence>
<name>A0A4P7MWZ3_PYROR</name>
<dbReference type="InterPro" id="IPR051711">
    <property type="entry name" value="Stress_Response_Reg"/>
</dbReference>
<evidence type="ECO:0000256" key="7">
    <source>
        <dbReference type="SAM" id="MobiDB-lite"/>
    </source>
</evidence>
<dbReference type="InterPro" id="IPR001138">
    <property type="entry name" value="Zn2Cys6_DnaBD"/>
</dbReference>
<sequence length="1071" mass="115159">MSASGPDYEADPQDLGRPRKRLRTANDVAPEATSSSYTGVRSTIEATPSNPRRAPKASRACDTCKAKKARCSGTMPCTRCAERGLACLYDARYSRGRPPTPPPGPSPTPPPVHHTAVRTPLVTTTQPVPRTDGLSSVPGRSAASPSPSTGRSVAAATGNYMMPTQLPPIAPTDASSDDPGPSDIPPPYSAALDPTASESVTRRGSPELYPAEIGGQYVEQTSGLAFLHRAHVRMISKSGTAERDGAALGSTMGTSSADGLYPSYGVQAGFSSQLLITAGDKPILSSSSLPVPTTSGRSDTDGGNLFLPQGATSLMALYFDKCVVTYRILHRQSVEGWLRAMELELGHVPPSGTTSIPAIGGAKAAVVLTVLAIAIQKRARMSLHGTPGRDGSRDEDEVLRDCDPCFSMAQSLVQAETGLPKLESAQARLLQVLYLLQTSRVNQAWYLLGTVSQLISALGLHRKPSRNSRPGTQRLRTDYIQQQCGRRTFWVLYTIDVYLSVVLGRPRYLHDDNIDQAYPDSVADEDMTPDGERNKGRTSMDDIGCDDSPMEAVVQHAKLGRIIAATCREVYAIGPTPSRRDRLRLALGFDARLHEWRAALPPLLGAVRPSSLVPSFRRQAVALRLAHAHAIMHATRPFLLLSRGGDGAGRTPEREQRREMVSKCLRAAGTVLELVDSIAGDESLFHAFWWSHYVTFCAIAVTFVWEIQQASASGSRPDEISPGPLDPGAAEQLFVLAERCHAHLSRVLFADSFGRRYTVILEELRLEARHQSAKSTPGVAGTNGNVPVLMQADSAPGADVDNVMVSSGDYNADRGGEQGLAGGFNDWAPIDWLELDAAPYDRLCRLFWQDASGILSLSRHFHWTLQHKLTWQNRVDSQTATGEILGDALGEMSACGLARRVGQKGGACLCRGEAGNVDDGRVAALVHFHHGPDLGPGAIHNAVRVDAENAAPLIVVHLQGARLLPVRVPVSRRNTRHVCCAMETSGFCDNALHPLVHLCAVADVDFIEIDFGVLVNVIQLFPHFVEKFRLDVGDPNGGGAVASQELGRGQSNARCPACDAKYPPGHINATF</sequence>
<feature type="region of interest" description="Disordered" evidence="7">
    <location>
        <begin position="1"/>
        <end position="62"/>
    </location>
</feature>
<feature type="compositionally biased region" description="Basic and acidic residues" evidence="7">
    <location>
        <begin position="530"/>
        <end position="540"/>
    </location>
</feature>
<evidence type="ECO:0000256" key="4">
    <source>
        <dbReference type="ARBA" id="ARBA00023125"/>
    </source>
</evidence>
<dbReference type="Pfam" id="PF00172">
    <property type="entry name" value="Zn_clus"/>
    <property type="match status" value="1"/>
</dbReference>
<feature type="domain" description="Zn(2)-C6 fungal-type" evidence="8">
    <location>
        <begin position="60"/>
        <end position="89"/>
    </location>
</feature>
<feature type="region of interest" description="Disordered" evidence="7">
    <location>
        <begin position="120"/>
        <end position="203"/>
    </location>
</feature>
<dbReference type="GO" id="GO:0008270">
    <property type="term" value="F:zinc ion binding"/>
    <property type="evidence" value="ECO:0007669"/>
    <property type="project" value="InterPro"/>
</dbReference>
<dbReference type="Proteomes" id="UP000294847">
    <property type="component" value="Chromosome 1"/>
</dbReference>
<dbReference type="GO" id="GO:0006351">
    <property type="term" value="P:DNA-templated transcription"/>
    <property type="evidence" value="ECO:0007669"/>
    <property type="project" value="InterPro"/>
</dbReference>
<dbReference type="AlphaFoldDB" id="A0A4P7MWZ3"/>
<dbReference type="SUPFAM" id="SSF57701">
    <property type="entry name" value="Zn2/Cys6 DNA-binding domain"/>
    <property type="match status" value="1"/>
</dbReference>
<keyword evidence="4" id="KW-0238">DNA-binding</keyword>
<keyword evidence="5" id="KW-0804">Transcription</keyword>
<gene>
    <name evidence="9" type="ORF">PoMZ_09381</name>
</gene>